<sequence>MKLGFARALSRAFKSQKRLAKLIVKVIKPKARRRRPKARPIAQKPLLVEISAFGSNPGRLVMKIFVPSRRLPKNPALVVVLHGCRQTPESLDSASSFSKLAKERGFVLLYPEQRNANNPQRCFNWFRPGAVARDRGEVLSIRQMIDEACRRHQIDRSRIFIAGLSAGGAMTAALVANYPALFAGAAMIAGMPFGSSRDAMSALHAMKSGVREPAGGWGRPVTEISGDATSWPAIAIWHSDKDGTVNPLNAQACVDQWLGVLRIARDGGKNEQRVWGRLQTWKAPEGETVSLYSIQDLGHGLPVGRRQPAETRDPFVIPSGISLPLELMRLWG</sequence>
<dbReference type="EMBL" id="CP020911">
    <property type="protein sequence ID" value="ARQ14309.1"/>
    <property type="molecule type" value="Genomic_DNA"/>
</dbReference>
<dbReference type="RefSeq" id="WP_086084378.1">
    <property type="nucleotide sequence ID" value="NZ_CP020911.1"/>
</dbReference>
<keyword evidence="1" id="KW-0732">Signal</keyword>
<dbReference type="Pfam" id="PF10503">
    <property type="entry name" value="Esterase_PHB"/>
    <property type="match status" value="1"/>
</dbReference>
<protein>
    <submittedName>
        <fullName evidence="4">Esterase PHB depolymerase family protein</fullName>
    </submittedName>
</protein>
<reference evidence="4 5" key="1">
    <citation type="submission" date="2017-04" db="EMBL/GenBank/DDBJ databases">
        <title>Complete genome sequences of Rhizobium genomic linages associated to common bean (phaseolus vulgaris).</title>
        <authorList>
            <person name="Santamaria R.I."/>
            <person name="Bustos P."/>
            <person name="Perez-Carrascal O."/>
            <person name="Martinez-Flores I."/>
            <person name="Juarez S."/>
            <person name="Lozano L."/>
            <person name="Miranda F."/>
            <person name="Vinuesa P."/>
            <person name="Martinez-Romero E."/>
            <person name="Cevallos M.A."/>
            <person name="Romero D."/>
            <person name="Davila G."/>
            <person name="Gonzalez V."/>
        </authorList>
    </citation>
    <scope>NUCLEOTIDE SEQUENCE [LARGE SCALE GENOMIC DNA]</scope>
    <source>
        <strain evidence="4 5">NXC12</strain>
        <plasmid evidence="5">pretnxc12e</plasmid>
    </source>
</reference>
<dbReference type="NCBIfam" id="TIGR01840">
    <property type="entry name" value="esterase_phb"/>
    <property type="match status" value="1"/>
</dbReference>
<keyword evidence="4" id="KW-0614">Plasmid</keyword>
<dbReference type="GO" id="GO:0016787">
    <property type="term" value="F:hydrolase activity"/>
    <property type="evidence" value="ECO:0007669"/>
    <property type="project" value="UniProtKB-KW"/>
</dbReference>
<dbReference type="PANTHER" id="PTHR43037">
    <property type="entry name" value="UNNAMED PRODUCT-RELATED"/>
    <property type="match status" value="1"/>
</dbReference>
<keyword evidence="3" id="KW-0472">Membrane</keyword>
<proteinExistence type="predicted"/>
<dbReference type="Gene3D" id="3.40.50.1820">
    <property type="entry name" value="alpha/beta hydrolase"/>
    <property type="match status" value="1"/>
</dbReference>
<evidence type="ECO:0000256" key="1">
    <source>
        <dbReference type="ARBA" id="ARBA00022729"/>
    </source>
</evidence>
<name>A0AAN1ENR0_RHIET</name>
<dbReference type="AlphaFoldDB" id="A0AAN1ENR0"/>
<dbReference type="GO" id="GO:0005576">
    <property type="term" value="C:extracellular region"/>
    <property type="evidence" value="ECO:0007669"/>
    <property type="project" value="InterPro"/>
</dbReference>
<keyword evidence="2" id="KW-0378">Hydrolase</keyword>
<accession>A0AAN1ENR0</accession>
<evidence type="ECO:0000313" key="5">
    <source>
        <dbReference type="Proteomes" id="UP000194159"/>
    </source>
</evidence>
<keyword evidence="3" id="KW-1133">Transmembrane helix</keyword>
<evidence type="ECO:0000256" key="2">
    <source>
        <dbReference type="ARBA" id="ARBA00022801"/>
    </source>
</evidence>
<geneLocation type="plasmid" evidence="5">
    <name>pretnxc12e</name>
</geneLocation>
<dbReference type="InterPro" id="IPR010126">
    <property type="entry name" value="Esterase_phb"/>
</dbReference>
<organism evidence="4 5">
    <name type="scientific">Rhizobium etli</name>
    <dbReference type="NCBI Taxonomy" id="29449"/>
    <lineage>
        <taxon>Bacteria</taxon>
        <taxon>Pseudomonadati</taxon>
        <taxon>Pseudomonadota</taxon>
        <taxon>Alphaproteobacteria</taxon>
        <taxon>Hyphomicrobiales</taxon>
        <taxon>Rhizobiaceae</taxon>
        <taxon>Rhizobium/Agrobacterium group</taxon>
        <taxon>Rhizobium</taxon>
    </lineage>
</organism>
<evidence type="ECO:0000313" key="4">
    <source>
        <dbReference type="EMBL" id="ARQ14309.1"/>
    </source>
</evidence>
<keyword evidence="3" id="KW-0812">Transmembrane</keyword>
<dbReference type="Proteomes" id="UP000194159">
    <property type="component" value="Plasmid pRetNXC12e"/>
</dbReference>
<feature type="transmembrane region" description="Helical" evidence="3">
    <location>
        <begin position="159"/>
        <end position="181"/>
    </location>
</feature>
<dbReference type="SUPFAM" id="SSF53474">
    <property type="entry name" value="alpha/beta-Hydrolases"/>
    <property type="match status" value="2"/>
</dbReference>
<gene>
    <name evidence="4" type="ORF">NXC12_PE00715</name>
</gene>
<evidence type="ECO:0000256" key="3">
    <source>
        <dbReference type="SAM" id="Phobius"/>
    </source>
</evidence>
<dbReference type="InterPro" id="IPR029058">
    <property type="entry name" value="AB_hydrolase_fold"/>
</dbReference>
<dbReference type="InterPro" id="IPR050955">
    <property type="entry name" value="Plant_Biomass_Hydrol_Est"/>
</dbReference>
<dbReference type="PANTHER" id="PTHR43037:SF1">
    <property type="entry name" value="BLL1128 PROTEIN"/>
    <property type="match status" value="1"/>
</dbReference>